<sequence>MKRRYLIYNILMCLPLILTLISLYFLPDKITTSVNLSGSGMNVIGSKYELLIFPIFTLAICAFVKVILKSEDAHIAGIILVVIFNLITIITIIGTFSHDTDISAFFKNGINFKPSLAVVTWIIGIFIFLGGITMCFAKKPVGIYSVMKAPEQEKISDLKKYNHAVGFLFMGYSLFFIASGFVGLKDQTLCTVCLTLSAMPGCIIIMIIYECVIAKKYVLR</sequence>
<feature type="transmembrane region" description="Helical" evidence="1">
    <location>
        <begin position="164"/>
        <end position="184"/>
    </location>
</feature>
<feature type="transmembrane region" description="Helical" evidence="1">
    <location>
        <begin position="116"/>
        <end position="137"/>
    </location>
</feature>
<evidence type="ECO:0000256" key="1">
    <source>
        <dbReference type="SAM" id="Phobius"/>
    </source>
</evidence>
<proteinExistence type="predicted"/>
<keyword evidence="1" id="KW-1133">Transmembrane helix</keyword>
<feature type="transmembrane region" description="Helical" evidence="1">
    <location>
        <begin position="75"/>
        <end position="96"/>
    </location>
</feature>
<dbReference type="Proteomes" id="UP000306509">
    <property type="component" value="Unassembled WGS sequence"/>
</dbReference>
<reference evidence="2 3" key="1">
    <citation type="journal article" date="2019" name="Anaerobe">
        <title>Detection of Robinsoniella peoriensis in multiple bone samples of a trauma patient.</title>
        <authorList>
            <person name="Schrottner P."/>
            <person name="Hartwich K."/>
            <person name="Bunk B."/>
            <person name="Schober I."/>
            <person name="Helbig S."/>
            <person name="Rudolph W.W."/>
            <person name="Gunzer F."/>
        </authorList>
    </citation>
    <scope>NUCLEOTIDE SEQUENCE [LARGE SCALE GENOMIC DNA]</scope>
    <source>
        <strain evidence="2 3">DSM 106044</strain>
    </source>
</reference>
<gene>
    <name evidence="2" type="ORF">DSM106044_05592</name>
</gene>
<dbReference type="RefSeq" id="WP_138004194.1">
    <property type="nucleotide sequence ID" value="NZ_QGQD01000115.1"/>
</dbReference>
<accession>A0A4U8Q078</accession>
<protein>
    <submittedName>
        <fullName evidence="2">Putative integral membrane protein</fullName>
    </submittedName>
</protein>
<keyword evidence="3" id="KW-1185">Reference proteome</keyword>
<keyword evidence="1" id="KW-0812">Transmembrane</keyword>
<keyword evidence="1" id="KW-0472">Membrane</keyword>
<feature type="transmembrane region" description="Helical" evidence="1">
    <location>
        <begin position="196"/>
        <end position="214"/>
    </location>
</feature>
<dbReference type="EMBL" id="QGQD01000115">
    <property type="protein sequence ID" value="TLC97638.1"/>
    <property type="molecule type" value="Genomic_DNA"/>
</dbReference>
<organism evidence="2 3">
    <name type="scientific">Robinsoniella peoriensis</name>
    <dbReference type="NCBI Taxonomy" id="180332"/>
    <lineage>
        <taxon>Bacteria</taxon>
        <taxon>Bacillati</taxon>
        <taxon>Bacillota</taxon>
        <taxon>Clostridia</taxon>
        <taxon>Lachnospirales</taxon>
        <taxon>Lachnospiraceae</taxon>
        <taxon>Robinsoniella</taxon>
    </lineage>
</organism>
<name>A0A4U8Q078_9FIRM</name>
<feature type="transmembrane region" description="Helical" evidence="1">
    <location>
        <begin position="50"/>
        <end position="68"/>
    </location>
</feature>
<evidence type="ECO:0000313" key="3">
    <source>
        <dbReference type="Proteomes" id="UP000306509"/>
    </source>
</evidence>
<evidence type="ECO:0000313" key="2">
    <source>
        <dbReference type="EMBL" id="TLC97638.1"/>
    </source>
</evidence>
<feature type="transmembrane region" description="Helical" evidence="1">
    <location>
        <begin position="7"/>
        <end position="26"/>
    </location>
</feature>
<comment type="caution">
    <text evidence="2">The sequence shown here is derived from an EMBL/GenBank/DDBJ whole genome shotgun (WGS) entry which is preliminary data.</text>
</comment>
<dbReference type="AlphaFoldDB" id="A0A4U8Q078"/>